<feature type="compositionally biased region" description="Basic and acidic residues" evidence="1">
    <location>
        <begin position="121"/>
        <end position="147"/>
    </location>
</feature>
<protein>
    <submittedName>
        <fullName evidence="2">Uncharacterized protein</fullName>
    </submittedName>
</protein>
<dbReference type="EMBL" id="DS114555">
    <property type="protein sequence ID" value="EAX86863.1"/>
    <property type="molecule type" value="Genomic_DNA"/>
</dbReference>
<keyword evidence="3" id="KW-1185">Reference proteome</keyword>
<feature type="compositionally biased region" description="Basic and acidic residues" evidence="1">
    <location>
        <begin position="212"/>
        <end position="223"/>
    </location>
</feature>
<dbReference type="VEuPathDB" id="TrichDB:TVAGG3_0872440"/>
<dbReference type="InParanoid" id="A2G7K1"/>
<feature type="compositionally biased region" description="Basic and acidic residues" evidence="1">
    <location>
        <begin position="37"/>
        <end position="53"/>
    </location>
</feature>
<accession>A2G7K1</accession>
<feature type="compositionally biased region" description="Basic residues" evidence="1">
    <location>
        <begin position="266"/>
        <end position="278"/>
    </location>
</feature>
<name>A2G7K1_TRIV3</name>
<dbReference type="VEuPathDB" id="TrichDB:TVAG_439790"/>
<feature type="compositionally biased region" description="Basic and acidic residues" evidence="1">
    <location>
        <begin position="1"/>
        <end position="10"/>
    </location>
</feature>
<dbReference type="RefSeq" id="XP_001299793.1">
    <property type="nucleotide sequence ID" value="XM_001299792.1"/>
</dbReference>
<proteinExistence type="predicted"/>
<reference evidence="2" key="1">
    <citation type="submission" date="2006-10" db="EMBL/GenBank/DDBJ databases">
        <authorList>
            <person name="Amadeo P."/>
            <person name="Zhao Q."/>
            <person name="Wortman J."/>
            <person name="Fraser-Liggett C."/>
            <person name="Carlton J."/>
        </authorList>
    </citation>
    <scope>NUCLEOTIDE SEQUENCE</scope>
    <source>
        <strain evidence="2">G3</strain>
    </source>
</reference>
<dbReference type="KEGG" id="tva:4744514"/>
<feature type="compositionally biased region" description="Basic residues" evidence="1">
    <location>
        <begin position="157"/>
        <end position="166"/>
    </location>
</feature>
<feature type="compositionally biased region" description="Basic and acidic residues" evidence="1">
    <location>
        <begin position="191"/>
        <end position="200"/>
    </location>
</feature>
<dbReference type="AlphaFoldDB" id="A2G7K1"/>
<reference evidence="2" key="2">
    <citation type="journal article" date="2007" name="Science">
        <title>Draft genome sequence of the sexually transmitted pathogen Trichomonas vaginalis.</title>
        <authorList>
            <person name="Carlton J.M."/>
            <person name="Hirt R.P."/>
            <person name="Silva J.C."/>
            <person name="Delcher A.L."/>
            <person name="Schatz M."/>
            <person name="Zhao Q."/>
            <person name="Wortman J.R."/>
            <person name="Bidwell S.L."/>
            <person name="Alsmark U.C.M."/>
            <person name="Besteiro S."/>
            <person name="Sicheritz-Ponten T."/>
            <person name="Noel C.J."/>
            <person name="Dacks J.B."/>
            <person name="Foster P.G."/>
            <person name="Simillion C."/>
            <person name="Van de Peer Y."/>
            <person name="Miranda-Saavedra D."/>
            <person name="Barton G.J."/>
            <person name="Westrop G.D."/>
            <person name="Mueller S."/>
            <person name="Dessi D."/>
            <person name="Fiori P.L."/>
            <person name="Ren Q."/>
            <person name="Paulsen I."/>
            <person name="Zhang H."/>
            <person name="Bastida-Corcuera F.D."/>
            <person name="Simoes-Barbosa A."/>
            <person name="Brown M.T."/>
            <person name="Hayes R.D."/>
            <person name="Mukherjee M."/>
            <person name="Okumura C.Y."/>
            <person name="Schneider R."/>
            <person name="Smith A.J."/>
            <person name="Vanacova S."/>
            <person name="Villalvazo M."/>
            <person name="Haas B.J."/>
            <person name="Pertea M."/>
            <person name="Feldblyum T.V."/>
            <person name="Utterback T.R."/>
            <person name="Shu C.L."/>
            <person name="Osoegawa K."/>
            <person name="de Jong P.J."/>
            <person name="Hrdy I."/>
            <person name="Horvathova L."/>
            <person name="Zubacova Z."/>
            <person name="Dolezal P."/>
            <person name="Malik S.B."/>
            <person name="Logsdon J.M. Jr."/>
            <person name="Henze K."/>
            <person name="Gupta A."/>
            <person name="Wang C.C."/>
            <person name="Dunne R.L."/>
            <person name="Upcroft J.A."/>
            <person name="Upcroft P."/>
            <person name="White O."/>
            <person name="Salzberg S.L."/>
            <person name="Tang P."/>
            <person name="Chiu C.-H."/>
            <person name="Lee Y.-S."/>
            <person name="Embley T.M."/>
            <person name="Coombs G.H."/>
            <person name="Mottram J.C."/>
            <person name="Tachezy J."/>
            <person name="Fraser-Liggett C.M."/>
            <person name="Johnson P.J."/>
        </authorList>
    </citation>
    <scope>NUCLEOTIDE SEQUENCE [LARGE SCALE GENOMIC DNA]</scope>
    <source>
        <strain evidence="2">G3</strain>
    </source>
</reference>
<evidence type="ECO:0000256" key="1">
    <source>
        <dbReference type="SAM" id="MobiDB-lite"/>
    </source>
</evidence>
<feature type="compositionally biased region" description="Basic and acidic residues" evidence="1">
    <location>
        <begin position="18"/>
        <end position="29"/>
    </location>
</feature>
<organism evidence="2 3">
    <name type="scientific">Trichomonas vaginalis (strain ATCC PRA-98 / G3)</name>
    <dbReference type="NCBI Taxonomy" id="412133"/>
    <lineage>
        <taxon>Eukaryota</taxon>
        <taxon>Metamonada</taxon>
        <taxon>Parabasalia</taxon>
        <taxon>Trichomonadida</taxon>
        <taxon>Trichomonadidae</taxon>
        <taxon>Trichomonas</taxon>
    </lineage>
</organism>
<sequence length="404" mass="45808">MSESGSERGESISYGSSDNKEDKVEKVAETVESIINPKKESSSDDELHSDKKSDKHSKSHSNSDYSDEIVIQTPHRAENNSSNELKDKTPPTSPKSPFKLKTFKYKNGNRKYLFRDDDDDVKEKPNPGEKQDKKSRPWFDDSEKAEGIDSLTSKTSKTSKKKKSKSKFLNFESDSDSEHEVVIGKSLKRANKAEQLKLDNKYLNTEADSDSDDLKSTKTRDADLNQENQQPTKVTKKATSKFLVLSSDDENTNENERKPVEELVLPKHKAQPKPKRPKQKSDPRLQLMIEVNTKVDENNAKRMTGEEEKLRMEQETTKSESISLSTRKSTNQAKKIVKSRNIDSNISHGSPMDKKFLKIKNSDSSSSDIEEESLNTPIRSFKTDPAASRLNKYNIEKSEASVHE</sequence>
<feature type="compositionally biased region" description="Basic and acidic residues" evidence="1">
    <location>
        <begin position="254"/>
        <end position="265"/>
    </location>
</feature>
<feature type="compositionally biased region" description="Polar residues" evidence="1">
    <location>
        <begin position="319"/>
        <end position="333"/>
    </location>
</feature>
<evidence type="ECO:0000313" key="3">
    <source>
        <dbReference type="Proteomes" id="UP000001542"/>
    </source>
</evidence>
<evidence type="ECO:0000313" key="2">
    <source>
        <dbReference type="EMBL" id="EAX86863.1"/>
    </source>
</evidence>
<feature type="region of interest" description="Disordered" evidence="1">
    <location>
        <begin position="1"/>
        <end position="382"/>
    </location>
</feature>
<dbReference type="Proteomes" id="UP000001542">
    <property type="component" value="Unassembled WGS sequence"/>
</dbReference>
<gene>
    <name evidence="2" type="ORF">TVAG_439790</name>
</gene>
<feature type="compositionally biased region" description="Basic and acidic residues" evidence="1">
    <location>
        <begin position="293"/>
        <end position="318"/>
    </location>
</feature>